<evidence type="ECO:0000313" key="2">
    <source>
        <dbReference type="Proteomes" id="UP001208570"/>
    </source>
</evidence>
<proteinExistence type="predicted"/>
<protein>
    <submittedName>
        <fullName evidence="1">Uncharacterized protein</fullName>
    </submittedName>
</protein>
<accession>A0AAD9MTR8</accession>
<organism evidence="1 2">
    <name type="scientific">Paralvinella palmiformis</name>
    <dbReference type="NCBI Taxonomy" id="53620"/>
    <lineage>
        <taxon>Eukaryota</taxon>
        <taxon>Metazoa</taxon>
        <taxon>Spiralia</taxon>
        <taxon>Lophotrochozoa</taxon>
        <taxon>Annelida</taxon>
        <taxon>Polychaeta</taxon>
        <taxon>Sedentaria</taxon>
        <taxon>Canalipalpata</taxon>
        <taxon>Terebellida</taxon>
        <taxon>Terebelliformia</taxon>
        <taxon>Alvinellidae</taxon>
        <taxon>Paralvinella</taxon>
    </lineage>
</organism>
<evidence type="ECO:0000313" key="1">
    <source>
        <dbReference type="EMBL" id="KAK2143546.1"/>
    </source>
</evidence>
<gene>
    <name evidence="1" type="ORF">LSH36_832g00039</name>
</gene>
<reference evidence="1" key="1">
    <citation type="journal article" date="2023" name="Mol. Biol. Evol.">
        <title>Third-Generation Sequencing Reveals the Adaptive Role of the Epigenome in Three Deep-Sea Polychaetes.</title>
        <authorList>
            <person name="Perez M."/>
            <person name="Aroh O."/>
            <person name="Sun Y."/>
            <person name="Lan Y."/>
            <person name="Juniper S.K."/>
            <person name="Young C.R."/>
            <person name="Angers B."/>
            <person name="Qian P.Y."/>
        </authorList>
    </citation>
    <scope>NUCLEOTIDE SEQUENCE</scope>
    <source>
        <strain evidence="1">P08H-3</strain>
    </source>
</reference>
<keyword evidence="2" id="KW-1185">Reference proteome</keyword>
<name>A0AAD9MTR8_9ANNE</name>
<dbReference type="AlphaFoldDB" id="A0AAD9MTR8"/>
<dbReference type="Proteomes" id="UP001208570">
    <property type="component" value="Unassembled WGS sequence"/>
</dbReference>
<comment type="caution">
    <text evidence="1">The sequence shown here is derived from an EMBL/GenBank/DDBJ whole genome shotgun (WGS) entry which is preliminary data.</text>
</comment>
<dbReference type="EMBL" id="JAODUP010000832">
    <property type="protein sequence ID" value="KAK2143546.1"/>
    <property type="molecule type" value="Genomic_DNA"/>
</dbReference>
<sequence length="89" mass="10042">MCDPEQFTEWPGIHASGLVIQIITQRVTVGSCERVCRLYTNCVGFSVNWTDIDANIGSCVMIGEKSNWAEPEVFRKNQSFFGKQLKIVL</sequence>